<feature type="region of interest" description="Disordered" evidence="1">
    <location>
        <begin position="521"/>
        <end position="952"/>
    </location>
</feature>
<feature type="compositionally biased region" description="Polar residues" evidence="1">
    <location>
        <begin position="1"/>
        <end position="12"/>
    </location>
</feature>
<proteinExistence type="predicted"/>
<feature type="region of interest" description="Disordered" evidence="1">
    <location>
        <begin position="47"/>
        <end position="194"/>
    </location>
</feature>
<sequence>DTDNSNQDNLEASNLKDPSHIEPAPIDEQQPHGDLVTAFEKLQVEPETEILTSNNEDKIPELTEEERQEKEAHAQELLTRRESLKQYFTKKQPYTNNNIHNMQIDNPAEDTSDTNTRRESLKEYFTTKRSHNKDNSISSSISEDIDDENNKKPLSSPIAAEVATTTMGDNNSNSGKDNTSSSQNTNADAEERRQKAAIARLAQRKQLMELKKQRRRQASEGKMDTEDIIITVPEKKKNSPANDESTTTTTGENDAAITPKSSTHSLEGNESDDSLDWDAILAQTSDLESGGIDSGLLDVVDDDDENFWNLEKIDTSELQRHLSPLTRSPEPNSRSNSTRRNNNTNIKDDDEFSHTLLAEDVDDITANSNTFPENSREEDEFDMTLDAQLTPILEPTTRGKNLDIDNMELDGRLSPATTPHRRLSPGPRNNANLRTRAISTVKEEEDESNDILLKVVTQEVDDITANSNNFPENSLEEDEFDMTLDVQMTSMIDPKSPSPTPSSRISLIGVKTGIPMGLPKPAFTSHFGSSPSSSRASSVADHDEYETMSNGSITSVLSSNSTKSASSIRRPYTTRGLRAPRTGTTGVTSKIATPNRQTMTSPTPSRPRSMSVVSNSSAEESTTSTASRVSSRRTQQSTPTRNNNTNQIPAPRQRTLSGASNSSRDDARAAVASKPVATPVRSLSRAGLNQTKLPSGISRPSSPTQIRGSPAGEGAGAARQTTLTRSATLHTTSNITPPSGLARPSSRAGISKTPGSATPSRPSSRLGTISESKSKTSALYNNKKPRPVSIAVSPNSAANRITSPTAISNIRPGSSMLRTTGISAYNGGRRSSDSLSSYEEYSLFSPPESPSNASETDSLTSLTSSVSYGSSPGRGTSPIPPTSLIGSPSIRKSGVGVTRSLSMSTPPSRLTPPSAAVTTGIAATTPSKLATPAGTQLRPPSSFGLRRPKNQS</sequence>
<organism evidence="2 3">
    <name type="scientific">Ambispora leptoticha</name>
    <dbReference type="NCBI Taxonomy" id="144679"/>
    <lineage>
        <taxon>Eukaryota</taxon>
        <taxon>Fungi</taxon>
        <taxon>Fungi incertae sedis</taxon>
        <taxon>Mucoromycota</taxon>
        <taxon>Glomeromycotina</taxon>
        <taxon>Glomeromycetes</taxon>
        <taxon>Archaeosporales</taxon>
        <taxon>Ambisporaceae</taxon>
        <taxon>Ambispora</taxon>
    </lineage>
</organism>
<feature type="compositionally biased region" description="Polar residues" evidence="1">
    <location>
        <begin position="792"/>
        <end position="823"/>
    </location>
</feature>
<feature type="region of interest" description="Disordered" evidence="1">
    <location>
        <begin position="1"/>
        <end position="33"/>
    </location>
</feature>
<evidence type="ECO:0000313" key="3">
    <source>
        <dbReference type="Proteomes" id="UP000789508"/>
    </source>
</evidence>
<feature type="compositionally biased region" description="Polar residues" evidence="1">
    <location>
        <begin position="687"/>
        <end position="707"/>
    </location>
</feature>
<feature type="region of interest" description="Disordered" evidence="1">
    <location>
        <begin position="318"/>
        <end position="352"/>
    </location>
</feature>
<dbReference type="OrthoDB" id="2443517at2759"/>
<reference evidence="2" key="1">
    <citation type="submission" date="2021-06" db="EMBL/GenBank/DDBJ databases">
        <authorList>
            <person name="Kallberg Y."/>
            <person name="Tangrot J."/>
            <person name="Rosling A."/>
        </authorList>
    </citation>
    <scope>NUCLEOTIDE SEQUENCE</scope>
    <source>
        <strain evidence="2">FL130A</strain>
    </source>
</reference>
<feature type="compositionally biased region" description="Polar residues" evidence="1">
    <location>
        <begin position="753"/>
        <end position="780"/>
    </location>
</feature>
<feature type="compositionally biased region" description="Polar residues" evidence="1">
    <location>
        <begin position="582"/>
        <end position="595"/>
    </location>
</feature>
<dbReference type="EMBL" id="CAJVPS010004197">
    <property type="protein sequence ID" value="CAG8600725.1"/>
    <property type="molecule type" value="Genomic_DNA"/>
</dbReference>
<name>A0A9N9CGH8_9GLOM</name>
<evidence type="ECO:0000313" key="2">
    <source>
        <dbReference type="EMBL" id="CAG8600725.1"/>
    </source>
</evidence>
<feature type="compositionally biased region" description="Basic and acidic residues" evidence="1">
    <location>
        <begin position="210"/>
        <end position="225"/>
    </location>
</feature>
<dbReference type="Proteomes" id="UP000789508">
    <property type="component" value="Unassembled WGS sequence"/>
</dbReference>
<feature type="compositionally biased region" description="Polar residues" evidence="1">
    <location>
        <begin position="92"/>
        <end position="104"/>
    </location>
</feature>
<protein>
    <submittedName>
        <fullName evidence="2">7218_t:CDS:1</fullName>
    </submittedName>
</protein>
<feature type="compositionally biased region" description="Low complexity" evidence="1">
    <location>
        <begin position="833"/>
        <end position="871"/>
    </location>
</feature>
<evidence type="ECO:0000256" key="1">
    <source>
        <dbReference type="SAM" id="MobiDB-lite"/>
    </source>
</evidence>
<feature type="compositionally biased region" description="Polar residues" evidence="1">
    <location>
        <begin position="547"/>
        <end position="567"/>
    </location>
</feature>
<comment type="caution">
    <text evidence="2">The sequence shown here is derived from an EMBL/GenBank/DDBJ whole genome shotgun (WGS) entry which is preliminary data.</text>
</comment>
<gene>
    <name evidence="2" type="ORF">ALEPTO_LOCUS8132</name>
</gene>
<feature type="compositionally biased region" description="Basic and acidic residues" evidence="1">
    <location>
        <begin position="115"/>
        <end position="126"/>
    </location>
</feature>
<feature type="region of interest" description="Disordered" evidence="1">
    <location>
        <begin position="210"/>
        <end position="272"/>
    </location>
</feature>
<feature type="compositionally biased region" description="Basic and acidic residues" evidence="1">
    <location>
        <begin position="55"/>
        <end position="84"/>
    </location>
</feature>
<feature type="compositionally biased region" description="Polar residues" evidence="1">
    <location>
        <begin position="163"/>
        <end position="187"/>
    </location>
</feature>
<feature type="compositionally biased region" description="Low complexity" evidence="1">
    <location>
        <begin position="332"/>
        <end position="345"/>
    </location>
</feature>
<feature type="compositionally biased region" description="Low complexity" evidence="1">
    <location>
        <begin position="721"/>
        <end position="733"/>
    </location>
</feature>
<feature type="compositionally biased region" description="Low complexity" evidence="1">
    <location>
        <begin position="525"/>
        <end position="538"/>
    </location>
</feature>
<accession>A0A9N9CGH8</accession>
<feature type="compositionally biased region" description="Low complexity" evidence="1">
    <location>
        <begin position="596"/>
        <end position="647"/>
    </location>
</feature>
<feature type="compositionally biased region" description="Polar residues" evidence="1">
    <location>
        <begin position="259"/>
        <end position="268"/>
    </location>
</feature>
<dbReference type="AlphaFoldDB" id="A0A9N9CGH8"/>
<keyword evidence="3" id="KW-1185">Reference proteome</keyword>
<feature type="compositionally biased region" description="Polar residues" evidence="1">
    <location>
        <begin position="899"/>
        <end position="908"/>
    </location>
</feature>
<feature type="non-terminal residue" evidence="2">
    <location>
        <position position="952"/>
    </location>
</feature>
<feature type="compositionally biased region" description="Polar residues" evidence="1">
    <location>
        <begin position="239"/>
        <end position="252"/>
    </location>
</feature>